<feature type="domain" description="FlgD/Vpr Ig-like" evidence="7">
    <location>
        <begin position="104"/>
        <end position="173"/>
    </location>
</feature>
<accession>A0ABV3L354</accession>
<evidence type="ECO:0000256" key="1">
    <source>
        <dbReference type="ARBA" id="ARBA00010577"/>
    </source>
</evidence>
<evidence type="ECO:0000256" key="2">
    <source>
        <dbReference type="ARBA" id="ARBA00016013"/>
    </source>
</evidence>
<evidence type="ECO:0000313" key="8">
    <source>
        <dbReference type="EMBL" id="MEV8465974.1"/>
    </source>
</evidence>
<feature type="region of interest" description="Disordered" evidence="6">
    <location>
        <begin position="1"/>
        <end position="20"/>
    </location>
</feature>
<evidence type="ECO:0000256" key="5">
    <source>
        <dbReference type="RuleBase" id="RU362076"/>
    </source>
</evidence>
<reference evidence="8 9" key="1">
    <citation type="submission" date="2024-07" db="EMBL/GenBank/DDBJ databases">
        <authorList>
            <person name="Kang M."/>
        </authorList>
    </citation>
    <scope>NUCLEOTIDE SEQUENCE [LARGE SCALE GENOMIC DNA]</scope>
    <source>
        <strain evidence="8 9">DFM31</strain>
    </source>
</reference>
<dbReference type="RefSeq" id="WP_366191785.1">
    <property type="nucleotide sequence ID" value="NZ_JBFBVU010000003.1"/>
</dbReference>
<dbReference type="EMBL" id="JBFBVU010000003">
    <property type="protein sequence ID" value="MEV8465974.1"/>
    <property type="molecule type" value="Genomic_DNA"/>
</dbReference>
<keyword evidence="9" id="KW-1185">Reference proteome</keyword>
<evidence type="ECO:0000259" key="7">
    <source>
        <dbReference type="Pfam" id="PF13860"/>
    </source>
</evidence>
<comment type="similarity">
    <text evidence="1 5">Belongs to the FlgD family.</text>
</comment>
<name>A0ABV3L354_9RHOB</name>
<keyword evidence="3 5" id="KW-1005">Bacterial flagellum biogenesis</keyword>
<evidence type="ECO:0000256" key="3">
    <source>
        <dbReference type="ARBA" id="ARBA00022795"/>
    </source>
</evidence>
<proteinExistence type="inferred from homology"/>
<keyword evidence="8" id="KW-0282">Flagellum</keyword>
<evidence type="ECO:0000256" key="6">
    <source>
        <dbReference type="SAM" id="MobiDB-lite"/>
    </source>
</evidence>
<keyword evidence="8" id="KW-0969">Cilium</keyword>
<protein>
    <recommendedName>
        <fullName evidence="2 5">Basal-body rod modification protein FlgD</fullName>
    </recommendedName>
</protein>
<dbReference type="Proteomes" id="UP001553161">
    <property type="component" value="Unassembled WGS sequence"/>
</dbReference>
<evidence type="ECO:0000313" key="9">
    <source>
        <dbReference type="Proteomes" id="UP001553161"/>
    </source>
</evidence>
<dbReference type="InterPro" id="IPR005648">
    <property type="entry name" value="FlgD"/>
</dbReference>
<gene>
    <name evidence="8" type="ORF">AB0T83_04150</name>
</gene>
<dbReference type="InterPro" id="IPR025965">
    <property type="entry name" value="FlgD/Vpr_Ig-like"/>
</dbReference>
<dbReference type="Pfam" id="PF13860">
    <property type="entry name" value="FlgD_ig"/>
    <property type="match status" value="1"/>
</dbReference>
<dbReference type="Pfam" id="PF03963">
    <property type="entry name" value="FlgD"/>
    <property type="match status" value="1"/>
</dbReference>
<sequence>MISSIPSTTAPVPAAAGSGGQSAAISSDFDTFLTMLTAQIQNQDPLNPMDSTDYAVQLATFSGVEQQVQTNELLRGLSGGGLSGMENYAGWVGMSARTDAPVHFDGTPVALHFDPPPGLKSAELVVSSASGQELHRRSVLNQTPPYSWDGVSPGGNPLLTGTYRLHVEATTADGAAQSLPVTSFSTVQEVRNGRNGPEIVLQHGGAVSVGSVAALRQK</sequence>
<comment type="function">
    <text evidence="4 5">Required for flagellar hook formation. May act as a scaffolding protein.</text>
</comment>
<keyword evidence="8" id="KW-0966">Cell projection</keyword>
<evidence type="ECO:0000256" key="4">
    <source>
        <dbReference type="ARBA" id="ARBA00024746"/>
    </source>
</evidence>
<organism evidence="8 9">
    <name type="scientific">Meridianimarinicoccus marinus</name>
    <dbReference type="NCBI Taxonomy" id="3231483"/>
    <lineage>
        <taxon>Bacteria</taxon>
        <taxon>Pseudomonadati</taxon>
        <taxon>Pseudomonadota</taxon>
        <taxon>Alphaproteobacteria</taxon>
        <taxon>Rhodobacterales</taxon>
        <taxon>Paracoccaceae</taxon>
        <taxon>Meridianimarinicoccus</taxon>
    </lineage>
</organism>
<comment type="caution">
    <text evidence="8">The sequence shown here is derived from an EMBL/GenBank/DDBJ whole genome shotgun (WGS) entry which is preliminary data.</text>
</comment>